<dbReference type="InterPro" id="IPR004045">
    <property type="entry name" value="Glutathione_S-Trfase_N"/>
</dbReference>
<dbReference type="PANTHER" id="PTHR44051">
    <property type="entry name" value="GLUTATHIONE S-TRANSFERASE-RELATED"/>
    <property type="match status" value="1"/>
</dbReference>
<dbReference type="EMBL" id="BARS01003082">
    <property type="protein sequence ID" value="GAF77299.1"/>
    <property type="molecule type" value="Genomic_DNA"/>
</dbReference>
<organism evidence="2">
    <name type="scientific">marine sediment metagenome</name>
    <dbReference type="NCBI Taxonomy" id="412755"/>
    <lineage>
        <taxon>unclassified sequences</taxon>
        <taxon>metagenomes</taxon>
        <taxon>ecological metagenomes</taxon>
    </lineage>
</organism>
<dbReference type="PANTHER" id="PTHR44051:SF9">
    <property type="entry name" value="GLUTATHIONE S-TRANSFERASE 1"/>
    <property type="match status" value="1"/>
</dbReference>
<proteinExistence type="predicted"/>
<comment type="caution">
    <text evidence="2">The sequence shown here is derived from an EMBL/GenBank/DDBJ whole genome shotgun (WGS) entry which is preliminary data.</text>
</comment>
<protein>
    <recommendedName>
        <fullName evidence="1">GST N-terminal domain-containing protein</fullName>
    </recommendedName>
</protein>
<dbReference type="InterPro" id="IPR036282">
    <property type="entry name" value="Glutathione-S-Trfase_C_sf"/>
</dbReference>
<dbReference type="Gene3D" id="1.20.1050.10">
    <property type="match status" value="1"/>
</dbReference>
<dbReference type="InterPro" id="IPR036249">
    <property type="entry name" value="Thioredoxin-like_sf"/>
</dbReference>
<name>X0S8F2_9ZZZZ</name>
<dbReference type="SUPFAM" id="SSF47616">
    <property type="entry name" value="GST C-terminal domain-like"/>
    <property type="match status" value="1"/>
</dbReference>
<feature type="domain" description="GST N-terminal" evidence="1">
    <location>
        <begin position="1"/>
        <end position="31"/>
    </location>
</feature>
<evidence type="ECO:0000259" key="1">
    <source>
        <dbReference type="PROSITE" id="PS50404"/>
    </source>
</evidence>
<dbReference type="PROSITE" id="PS50404">
    <property type="entry name" value="GST_NTER"/>
    <property type="match status" value="1"/>
</dbReference>
<dbReference type="Gene3D" id="3.40.30.10">
    <property type="entry name" value="Glutaredoxin"/>
    <property type="match status" value="1"/>
</dbReference>
<dbReference type="AlphaFoldDB" id="X0S8F2"/>
<gene>
    <name evidence="2" type="ORF">S01H1_05938</name>
</gene>
<reference evidence="2" key="1">
    <citation type="journal article" date="2014" name="Front. Microbiol.">
        <title>High frequency of phylogenetically diverse reductive dehalogenase-homologous genes in deep subseafloor sedimentary metagenomes.</title>
        <authorList>
            <person name="Kawai M."/>
            <person name="Futagami T."/>
            <person name="Toyoda A."/>
            <person name="Takaki Y."/>
            <person name="Nishi S."/>
            <person name="Hori S."/>
            <person name="Arai W."/>
            <person name="Tsubouchi T."/>
            <person name="Morono Y."/>
            <person name="Uchiyama I."/>
            <person name="Ito T."/>
            <person name="Fujiyama A."/>
            <person name="Inagaki F."/>
            <person name="Takami H."/>
        </authorList>
    </citation>
    <scope>NUCLEOTIDE SEQUENCE</scope>
    <source>
        <strain evidence="2">Expedition CK06-06</strain>
    </source>
</reference>
<dbReference type="SUPFAM" id="SSF52833">
    <property type="entry name" value="Thioredoxin-like"/>
    <property type="match status" value="1"/>
</dbReference>
<dbReference type="Pfam" id="PF02798">
    <property type="entry name" value="GST_N"/>
    <property type="match status" value="1"/>
</dbReference>
<evidence type="ECO:0000313" key="2">
    <source>
        <dbReference type="EMBL" id="GAF77299.1"/>
    </source>
</evidence>
<sequence length="183" mass="20946">LQVPTLWDEDLVLWESGLIAEYLLKKYRKRTGIMPPLALDFARPDSNWEDRRIFVTVQTLGTAATTISQMKWSGVAHNENEYLTRSADRIPYLMKWLESQLPSEQQGFFNDALSVQDIFLSCHLGFIANRPIGLDPQLEKYPKIAAVVARTHERGSFSSNPILWWDPGVVGYAEDDKTPIYET</sequence>
<accession>X0S8F2</accession>
<dbReference type="Pfam" id="PF13410">
    <property type="entry name" value="GST_C_2"/>
    <property type="match status" value="1"/>
</dbReference>
<feature type="non-terminal residue" evidence="2">
    <location>
        <position position="1"/>
    </location>
</feature>